<gene>
    <name evidence="1" type="ORF">B0F90DRAFT_1755275</name>
</gene>
<sequence>MASHTPTSMNATIFPTSLTHVTHIQPINNSQLLFVDPQVTIHDPSGPGSAYHTPAPITREEESACTPMAQYLCVGMPSYRPAPDHKSIAFNTQSADHQGIFIHSFFKEDLSKHMQAYDDTPLASMENNDAVLEFYWPGYLRYCIKINIAWRSTVAGRFVRQHASRSFLGQCIAGHAIRFTRMAQWESNMPPPMPLGTTFTAGITTGDLLLQSLDPLISPEGRVVWVPNFIIRYPLGQGHLRHYCQRSRW</sequence>
<evidence type="ECO:0000313" key="2">
    <source>
        <dbReference type="Proteomes" id="UP001203297"/>
    </source>
</evidence>
<protein>
    <submittedName>
        <fullName evidence="1">Uncharacterized protein</fullName>
    </submittedName>
</protein>
<reference evidence="1" key="1">
    <citation type="journal article" date="2022" name="New Phytol.">
        <title>Evolutionary transition to the ectomycorrhizal habit in the genomes of a hyperdiverse lineage of mushroom-forming fungi.</title>
        <authorList>
            <person name="Looney B."/>
            <person name="Miyauchi S."/>
            <person name="Morin E."/>
            <person name="Drula E."/>
            <person name="Courty P.E."/>
            <person name="Kohler A."/>
            <person name="Kuo A."/>
            <person name="LaButti K."/>
            <person name="Pangilinan J."/>
            <person name="Lipzen A."/>
            <person name="Riley R."/>
            <person name="Andreopoulos W."/>
            <person name="He G."/>
            <person name="Johnson J."/>
            <person name="Nolan M."/>
            <person name="Tritt A."/>
            <person name="Barry K.W."/>
            <person name="Grigoriev I.V."/>
            <person name="Nagy L.G."/>
            <person name="Hibbett D."/>
            <person name="Henrissat B."/>
            <person name="Matheny P.B."/>
            <person name="Labbe J."/>
            <person name="Martin F.M."/>
        </authorList>
    </citation>
    <scope>NUCLEOTIDE SEQUENCE</scope>
    <source>
        <strain evidence="1">BPL690</strain>
    </source>
</reference>
<dbReference type="EMBL" id="WTXG01000070">
    <property type="protein sequence ID" value="KAI0294652.1"/>
    <property type="molecule type" value="Genomic_DNA"/>
</dbReference>
<dbReference type="AlphaFoldDB" id="A0AAD4M047"/>
<accession>A0AAD4M047</accession>
<comment type="caution">
    <text evidence="1">The sequence shown here is derived from an EMBL/GenBank/DDBJ whole genome shotgun (WGS) entry which is preliminary data.</text>
</comment>
<organism evidence="1 2">
    <name type="scientific">Multifurca ochricompacta</name>
    <dbReference type="NCBI Taxonomy" id="376703"/>
    <lineage>
        <taxon>Eukaryota</taxon>
        <taxon>Fungi</taxon>
        <taxon>Dikarya</taxon>
        <taxon>Basidiomycota</taxon>
        <taxon>Agaricomycotina</taxon>
        <taxon>Agaricomycetes</taxon>
        <taxon>Russulales</taxon>
        <taxon>Russulaceae</taxon>
        <taxon>Multifurca</taxon>
    </lineage>
</organism>
<evidence type="ECO:0000313" key="1">
    <source>
        <dbReference type="EMBL" id="KAI0294652.1"/>
    </source>
</evidence>
<keyword evidence="2" id="KW-1185">Reference proteome</keyword>
<dbReference type="Proteomes" id="UP001203297">
    <property type="component" value="Unassembled WGS sequence"/>
</dbReference>
<name>A0AAD4M047_9AGAM</name>
<proteinExistence type="predicted"/>